<evidence type="ECO:0000259" key="5">
    <source>
        <dbReference type="PROSITE" id="PS50931"/>
    </source>
</evidence>
<dbReference type="Proteomes" id="UP000191905">
    <property type="component" value="Unassembled WGS sequence"/>
</dbReference>
<name>A0A1V8RQS9_9HYPH</name>
<dbReference type="CDD" id="cd08414">
    <property type="entry name" value="PBP2_LTTR_aromatics_like"/>
    <property type="match status" value="1"/>
</dbReference>
<dbReference type="InterPro" id="IPR036388">
    <property type="entry name" value="WH-like_DNA-bd_sf"/>
</dbReference>
<keyword evidence="2" id="KW-0805">Transcription regulation</keyword>
<dbReference type="Gene3D" id="1.10.10.10">
    <property type="entry name" value="Winged helix-like DNA-binding domain superfamily/Winged helix DNA-binding domain"/>
    <property type="match status" value="1"/>
</dbReference>
<dbReference type="FunFam" id="1.10.10.10:FF:000001">
    <property type="entry name" value="LysR family transcriptional regulator"/>
    <property type="match status" value="1"/>
</dbReference>
<dbReference type="EMBL" id="MDET01000015">
    <property type="protein sequence ID" value="OQM75493.1"/>
    <property type="molecule type" value="Genomic_DNA"/>
</dbReference>
<keyword evidence="3" id="KW-0238">DNA-binding</keyword>
<dbReference type="Pfam" id="PF03466">
    <property type="entry name" value="LysR_substrate"/>
    <property type="match status" value="1"/>
</dbReference>
<evidence type="ECO:0000313" key="6">
    <source>
        <dbReference type="EMBL" id="OQM75493.1"/>
    </source>
</evidence>
<dbReference type="GO" id="GO:0032993">
    <property type="term" value="C:protein-DNA complex"/>
    <property type="evidence" value="ECO:0007669"/>
    <property type="project" value="TreeGrafter"/>
</dbReference>
<dbReference type="PANTHER" id="PTHR30346">
    <property type="entry name" value="TRANSCRIPTIONAL DUAL REGULATOR HCAR-RELATED"/>
    <property type="match status" value="1"/>
</dbReference>
<organism evidence="6 7">
    <name type="scientific">Manganibacter manganicus</name>
    <dbReference type="NCBI Taxonomy" id="1873176"/>
    <lineage>
        <taxon>Bacteria</taxon>
        <taxon>Pseudomonadati</taxon>
        <taxon>Pseudomonadota</taxon>
        <taxon>Alphaproteobacteria</taxon>
        <taxon>Hyphomicrobiales</taxon>
        <taxon>Phyllobacteriaceae</taxon>
        <taxon>Manganibacter</taxon>
    </lineage>
</organism>
<dbReference type="Pfam" id="PF00126">
    <property type="entry name" value="HTH_1"/>
    <property type="match status" value="1"/>
</dbReference>
<dbReference type="PANTHER" id="PTHR30346:SF0">
    <property type="entry name" value="HCA OPERON TRANSCRIPTIONAL ACTIVATOR HCAR"/>
    <property type="match status" value="1"/>
</dbReference>
<evidence type="ECO:0000256" key="2">
    <source>
        <dbReference type="ARBA" id="ARBA00023015"/>
    </source>
</evidence>
<dbReference type="AlphaFoldDB" id="A0A1V8RQS9"/>
<dbReference type="SUPFAM" id="SSF46785">
    <property type="entry name" value="Winged helix' DNA-binding domain"/>
    <property type="match status" value="1"/>
</dbReference>
<evidence type="ECO:0000256" key="3">
    <source>
        <dbReference type="ARBA" id="ARBA00023125"/>
    </source>
</evidence>
<comment type="caution">
    <text evidence="6">The sequence shown here is derived from an EMBL/GenBank/DDBJ whole genome shotgun (WGS) entry which is preliminary data.</text>
</comment>
<evidence type="ECO:0000256" key="1">
    <source>
        <dbReference type="ARBA" id="ARBA00009437"/>
    </source>
</evidence>
<dbReference type="RefSeq" id="WP_067179891.1">
    <property type="nucleotide sequence ID" value="NZ_MDET01000015.1"/>
</dbReference>
<proteinExistence type="inferred from homology"/>
<dbReference type="InterPro" id="IPR005119">
    <property type="entry name" value="LysR_subst-bd"/>
</dbReference>
<dbReference type="InterPro" id="IPR036390">
    <property type="entry name" value="WH_DNA-bd_sf"/>
</dbReference>
<sequence>MAVERTRAIELRHLRYFVSAAEHGSFRKASADTGIQHSAISRRIRDLEHRLGTPLFLRHSGGVCLTFAGQRFLRRARQILRNFEDGAEEIASIKRSDFGRVKIGIYSSIASGFLAELLGLYADCHPKVQIDLIEDNPADQASAIRRMQLDAAFLTGERNWRDCETLPLWSERVFAVLPVDHLLAGRDELEWQHLADENFIINEAGPGQEIHDYLVQRLAAFGYHPQISVHQIGRENLLPLVALKRGLTVVSEAMTAAHFPGLAYRPIVGEVLPFSAVWSPKNDNPALGQLLDLARSMSGLREADAVTPPAMPIDVNAVPSQSPDRLQ</sequence>
<feature type="domain" description="HTH lysR-type" evidence="5">
    <location>
        <begin position="9"/>
        <end position="66"/>
    </location>
</feature>
<reference evidence="6 7" key="1">
    <citation type="journal article" date="2016" name="Int. J. Syst. Evol. Microbiol.">
        <title>Pseudaminobacter manganicus sp. nov., isolated from sludge of a manganese mine.</title>
        <authorList>
            <person name="Li J."/>
            <person name="Huang J."/>
            <person name="Liao S."/>
            <person name="Wang G."/>
        </authorList>
    </citation>
    <scope>NUCLEOTIDE SEQUENCE [LARGE SCALE GENOMIC DNA]</scope>
    <source>
        <strain evidence="6 7">JH-7</strain>
    </source>
</reference>
<dbReference type="SUPFAM" id="SSF53850">
    <property type="entry name" value="Periplasmic binding protein-like II"/>
    <property type="match status" value="1"/>
</dbReference>
<dbReference type="OrthoDB" id="7216893at2"/>
<comment type="similarity">
    <text evidence="1">Belongs to the LysR transcriptional regulatory family.</text>
</comment>
<keyword evidence="4" id="KW-0804">Transcription</keyword>
<dbReference type="GO" id="GO:0003677">
    <property type="term" value="F:DNA binding"/>
    <property type="evidence" value="ECO:0007669"/>
    <property type="project" value="UniProtKB-KW"/>
</dbReference>
<dbReference type="GO" id="GO:0003700">
    <property type="term" value="F:DNA-binding transcription factor activity"/>
    <property type="evidence" value="ECO:0007669"/>
    <property type="project" value="InterPro"/>
</dbReference>
<evidence type="ECO:0000256" key="4">
    <source>
        <dbReference type="ARBA" id="ARBA00023163"/>
    </source>
</evidence>
<keyword evidence="7" id="KW-1185">Reference proteome</keyword>
<dbReference type="PROSITE" id="PS50931">
    <property type="entry name" value="HTH_LYSR"/>
    <property type="match status" value="1"/>
</dbReference>
<evidence type="ECO:0000313" key="7">
    <source>
        <dbReference type="Proteomes" id="UP000191905"/>
    </source>
</evidence>
<dbReference type="Gene3D" id="3.40.190.10">
    <property type="entry name" value="Periplasmic binding protein-like II"/>
    <property type="match status" value="2"/>
</dbReference>
<protein>
    <submittedName>
        <fullName evidence="6">LysR family transcriptional regulator</fullName>
    </submittedName>
</protein>
<dbReference type="STRING" id="1873176.BFN67_18050"/>
<accession>A0A1V8RQS9</accession>
<gene>
    <name evidence="6" type="ORF">BFN67_18050</name>
</gene>
<dbReference type="InterPro" id="IPR000847">
    <property type="entry name" value="LysR_HTH_N"/>
</dbReference>